<keyword evidence="2 4" id="KW-0863">Zinc-finger</keyword>
<sequence length="454" mass="52175">MGLRRKLSDIETIDSAKRPKISTKSIASYLSSIDVKRLDFDKEKICSVTLSPLNVYCCLVCGKYLQGRGESSVAFLHSIQEDHHVFANLQNTRIYLLPENDELANAPILQRIRFAISPLYSKEDLDSYPKNCFDVLNNSYLNGFVGLIEPKNTSSFTTILQLLGHISPLRDYVALEASDKISDEIVKRFSIVVKKLWSPHLFRAHVSPHEFLNQVFSAYKSPNPDPKAFLFWMLNHLNSSDPVLRKVLTKNLRGELIRKTTIIREESVENTGRNLKFVRDEASTSVQKIKFLCLTLNLPPMPLFADGFDTNSIPQVNIESLLERFMGAEEIHTKEGIQSYSFVKIPRFLLLHVDRFKRHDDLPVKNRNQTLVKFPNTLELKGTQFKLIANVLHNAVRGKYVENEEVDDESEWGTQILDSNSQEWYEIRGKTVIPRQKELLFLGESYLQVWEALE</sequence>
<protein>
    <submittedName>
        <fullName evidence="7">LALA0S08e04940g1_1</fullName>
    </submittedName>
</protein>
<name>A0A0C7NAV1_9SACH</name>
<dbReference type="PROSITE" id="PS50271">
    <property type="entry name" value="ZF_UBP"/>
    <property type="match status" value="1"/>
</dbReference>
<dbReference type="SUPFAM" id="SSF54001">
    <property type="entry name" value="Cysteine proteinases"/>
    <property type="match status" value="1"/>
</dbReference>
<evidence type="ECO:0000313" key="8">
    <source>
        <dbReference type="Proteomes" id="UP000054304"/>
    </source>
</evidence>
<evidence type="ECO:0000256" key="1">
    <source>
        <dbReference type="ARBA" id="ARBA00022723"/>
    </source>
</evidence>
<dbReference type="PANTHER" id="PTHR21646">
    <property type="entry name" value="UBIQUITIN CARBOXYL-TERMINAL HYDROLASE"/>
    <property type="match status" value="1"/>
</dbReference>
<dbReference type="GeneID" id="34687056"/>
<dbReference type="SMART" id="SM00290">
    <property type="entry name" value="ZnF_UBP"/>
    <property type="match status" value="1"/>
</dbReference>
<dbReference type="PROSITE" id="PS50235">
    <property type="entry name" value="USP_3"/>
    <property type="match status" value="1"/>
</dbReference>
<dbReference type="InterPro" id="IPR050185">
    <property type="entry name" value="Ub_carboxyl-term_hydrolase"/>
</dbReference>
<dbReference type="AlphaFoldDB" id="A0A0C7NAV1"/>
<accession>A0A0C7NAV1</accession>
<dbReference type="EMBL" id="LN736367">
    <property type="protein sequence ID" value="CEP63544.1"/>
    <property type="molecule type" value="Genomic_DNA"/>
</dbReference>
<dbReference type="HOGENOM" id="CLU_016848_2_1_1"/>
<evidence type="ECO:0000256" key="4">
    <source>
        <dbReference type="PROSITE-ProRule" id="PRU00502"/>
    </source>
</evidence>
<organism evidence="7 8">
    <name type="scientific">Lachancea lanzarotensis</name>
    <dbReference type="NCBI Taxonomy" id="1245769"/>
    <lineage>
        <taxon>Eukaryota</taxon>
        <taxon>Fungi</taxon>
        <taxon>Dikarya</taxon>
        <taxon>Ascomycota</taxon>
        <taxon>Saccharomycotina</taxon>
        <taxon>Saccharomycetes</taxon>
        <taxon>Saccharomycetales</taxon>
        <taxon>Saccharomycetaceae</taxon>
        <taxon>Lachancea</taxon>
    </lineage>
</organism>
<evidence type="ECO:0000256" key="2">
    <source>
        <dbReference type="ARBA" id="ARBA00022771"/>
    </source>
</evidence>
<keyword evidence="8" id="KW-1185">Reference proteome</keyword>
<evidence type="ECO:0000313" key="7">
    <source>
        <dbReference type="EMBL" id="CEP63544.1"/>
    </source>
</evidence>
<dbReference type="GO" id="GO:0008270">
    <property type="term" value="F:zinc ion binding"/>
    <property type="evidence" value="ECO:0007669"/>
    <property type="project" value="UniProtKB-KW"/>
</dbReference>
<dbReference type="SUPFAM" id="SSF57850">
    <property type="entry name" value="RING/U-box"/>
    <property type="match status" value="1"/>
</dbReference>
<dbReference type="PANTHER" id="PTHR21646:SF16">
    <property type="entry name" value="U4_U6.U5 TRI-SNRNP-ASSOCIATED PROTEIN 2"/>
    <property type="match status" value="1"/>
</dbReference>
<dbReference type="Gene3D" id="3.90.70.10">
    <property type="entry name" value="Cysteine proteinases"/>
    <property type="match status" value="1"/>
</dbReference>
<gene>
    <name evidence="7" type="ORF">LALA0_S08e04940g</name>
</gene>
<dbReference type="STRING" id="1245769.A0A0C7NAV1"/>
<dbReference type="Pfam" id="PF02148">
    <property type="entry name" value="zf-UBP"/>
    <property type="match status" value="1"/>
</dbReference>
<feature type="domain" description="UBP-type" evidence="6">
    <location>
        <begin position="25"/>
        <end position="123"/>
    </location>
</feature>
<dbReference type="Proteomes" id="UP000054304">
    <property type="component" value="Unassembled WGS sequence"/>
</dbReference>
<dbReference type="RefSeq" id="XP_022629757.1">
    <property type="nucleotide sequence ID" value="XM_022771148.1"/>
</dbReference>
<reference evidence="7 8" key="1">
    <citation type="submission" date="2014-12" db="EMBL/GenBank/DDBJ databases">
        <authorList>
            <person name="Neuveglise Cecile"/>
        </authorList>
    </citation>
    <scope>NUCLEOTIDE SEQUENCE [LARGE SCALE GENOMIC DNA]</scope>
    <source>
        <strain evidence="7 8">CBS 12615</strain>
    </source>
</reference>
<keyword evidence="3" id="KW-0862">Zinc</keyword>
<evidence type="ECO:0000259" key="5">
    <source>
        <dbReference type="PROSITE" id="PS50235"/>
    </source>
</evidence>
<dbReference type="OrthoDB" id="10263353at2759"/>
<dbReference type="InterPro" id="IPR013083">
    <property type="entry name" value="Znf_RING/FYVE/PHD"/>
</dbReference>
<dbReference type="GO" id="GO:0016579">
    <property type="term" value="P:protein deubiquitination"/>
    <property type="evidence" value="ECO:0007669"/>
    <property type="project" value="InterPro"/>
</dbReference>
<dbReference type="InterPro" id="IPR001394">
    <property type="entry name" value="Peptidase_C19_UCH"/>
</dbReference>
<dbReference type="Gene3D" id="3.30.40.10">
    <property type="entry name" value="Zinc/RING finger domain, C3HC4 (zinc finger)"/>
    <property type="match status" value="1"/>
</dbReference>
<dbReference type="InterPro" id="IPR028889">
    <property type="entry name" value="USP"/>
</dbReference>
<dbReference type="InterPro" id="IPR001607">
    <property type="entry name" value="Znf_UBP"/>
</dbReference>
<dbReference type="Pfam" id="PF00443">
    <property type="entry name" value="UCH"/>
    <property type="match status" value="1"/>
</dbReference>
<feature type="domain" description="USP" evidence="5">
    <location>
        <begin position="145"/>
        <end position="453"/>
    </location>
</feature>
<keyword evidence="1" id="KW-0479">Metal-binding</keyword>
<dbReference type="InterPro" id="IPR038765">
    <property type="entry name" value="Papain-like_cys_pep_sf"/>
</dbReference>
<dbReference type="GO" id="GO:0004843">
    <property type="term" value="F:cysteine-type deubiquitinase activity"/>
    <property type="evidence" value="ECO:0007669"/>
    <property type="project" value="InterPro"/>
</dbReference>
<evidence type="ECO:0000259" key="6">
    <source>
        <dbReference type="PROSITE" id="PS50271"/>
    </source>
</evidence>
<evidence type="ECO:0000256" key="3">
    <source>
        <dbReference type="ARBA" id="ARBA00022833"/>
    </source>
</evidence>
<proteinExistence type="predicted"/>